<dbReference type="AlphaFoldDB" id="A0A7J5MW03"/>
<protein>
    <submittedName>
        <fullName evidence="2">Uncharacterized protein</fullName>
    </submittedName>
</protein>
<feature type="transmembrane region" description="Helical" evidence="1">
    <location>
        <begin position="54"/>
        <end position="72"/>
    </location>
</feature>
<dbReference type="Proteomes" id="UP000437631">
    <property type="component" value="Unassembled WGS sequence"/>
</dbReference>
<evidence type="ECO:0000313" key="3">
    <source>
        <dbReference type="Proteomes" id="UP000437631"/>
    </source>
</evidence>
<feature type="transmembrane region" description="Helical" evidence="1">
    <location>
        <begin position="78"/>
        <end position="95"/>
    </location>
</feature>
<keyword evidence="1" id="KW-0812">Transmembrane</keyword>
<evidence type="ECO:0000256" key="1">
    <source>
        <dbReference type="SAM" id="Phobius"/>
    </source>
</evidence>
<accession>A0A7J5MW03</accession>
<gene>
    <name evidence="2" type="ORF">GA752_09435</name>
</gene>
<dbReference type="EMBL" id="WDLT01000015">
    <property type="protein sequence ID" value="KAB5744178.1"/>
    <property type="molecule type" value="Genomic_DNA"/>
</dbReference>
<reference evidence="2 3" key="1">
    <citation type="journal article" date="2019" name="Nat. Med.">
        <title>A library of human gut bacterial isolates paired with longitudinal multiomics data enables mechanistic microbiome research.</title>
        <authorList>
            <person name="Poyet M."/>
            <person name="Groussin M."/>
            <person name="Gibbons S.M."/>
            <person name="Avila-Pacheco J."/>
            <person name="Jiang X."/>
            <person name="Kearney S.M."/>
            <person name="Perrotta A.R."/>
            <person name="Berdy B."/>
            <person name="Zhao S."/>
            <person name="Lieberman T.D."/>
            <person name="Swanson P.K."/>
            <person name="Smith M."/>
            <person name="Roesemann S."/>
            <person name="Alexander J.E."/>
            <person name="Rich S.A."/>
            <person name="Livny J."/>
            <person name="Vlamakis H."/>
            <person name="Clish C."/>
            <person name="Bullock K."/>
            <person name="Deik A."/>
            <person name="Scott J."/>
            <person name="Pierce K.A."/>
            <person name="Xavier R.J."/>
            <person name="Alm E.J."/>
        </authorList>
    </citation>
    <scope>NUCLEOTIDE SEQUENCE [LARGE SCALE GENOMIC DNA]</scope>
    <source>
        <strain evidence="2 3">BIOML-A190</strain>
    </source>
</reference>
<name>A0A7J5MW03_BIFAD</name>
<keyword evidence="1" id="KW-0472">Membrane</keyword>
<keyword evidence="1" id="KW-1133">Transmembrane helix</keyword>
<proteinExistence type="predicted"/>
<organism evidence="2 3">
    <name type="scientific">Bifidobacterium adolescentis</name>
    <dbReference type="NCBI Taxonomy" id="1680"/>
    <lineage>
        <taxon>Bacteria</taxon>
        <taxon>Bacillati</taxon>
        <taxon>Actinomycetota</taxon>
        <taxon>Actinomycetes</taxon>
        <taxon>Bifidobacteriales</taxon>
        <taxon>Bifidobacteriaceae</taxon>
        <taxon>Bifidobacterium</taxon>
    </lineage>
</organism>
<comment type="caution">
    <text evidence="2">The sequence shown here is derived from an EMBL/GenBank/DDBJ whole genome shotgun (WGS) entry which is preliminary data.</text>
</comment>
<sequence length="110" mass="11781">MNMVAETAFQGVSDSYRTPRRAAERCTASTSPNIAEADYWMDRHASYARRSSRGLASAAILMTMAAICVTAMLPLPLALAAAAASAASAAYGWWCRKNAAAAWDLSMWSL</sequence>
<evidence type="ECO:0000313" key="2">
    <source>
        <dbReference type="EMBL" id="KAB5744178.1"/>
    </source>
</evidence>